<comment type="pathway">
    <text evidence="1 12">One-carbon metabolism; tetrahydrofolate interconversion.</text>
</comment>
<keyword evidence="9 12" id="KW-0486">Methionine biosynthesis</keyword>
<dbReference type="PANTHER" id="PTHR48099">
    <property type="entry name" value="C-1-TETRAHYDROFOLATE SYNTHASE, CYTOPLASMIC-RELATED"/>
    <property type="match status" value="1"/>
</dbReference>
<dbReference type="NCBIfam" id="NF010789">
    <property type="entry name" value="PRK14193.1"/>
    <property type="match status" value="1"/>
</dbReference>
<dbReference type="SUPFAM" id="SSF51735">
    <property type="entry name" value="NAD(P)-binding Rossmann-fold domains"/>
    <property type="match status" value="1"/>
</dbReference>
<reference evidence="15 16" key="1">
    <citation type="submission" date="2019-12" db="EMBL/GenBank/DDBJ databases">
        <title>Nesterenkonia muleiensis sp. nov., a novel actinobacterium isolated from sap of Populus euphratica.</title>
        <authorList>
            <person name="Wang R."/>
        </authorList>
    </citation>
    <scope>NUCLEOTIDE SEQUENCE [LARGE SCALE GENOMIC DNA]</scope>
    <source>
        <strain evidence="15 16">F10</strain>
    </source>
</reference>
<dbReference type="CDD" id="cd01080">
    <property type="entry name" value="NAD_bind_m-THF_DH_Cyclohyd"/>
    <property type="match status" value="1"/>
</dbReference>
<comment type="catalytic activity">
    <reaction evidence="11 12">
        <text>(6R)-5,10-methenyltetrahydrofolate + H2O = (6R)-10-formyltetrahydrofolate + H(+)</text>
        <dbReference type="Rhea" id="RHEA:23700"/>
        <dbReference type="ChEBI" id="CHEBI:15377"/>
        <dbReference type="ChEBI" id="CHEBI:15378"/>
        <dbReference type="ChEBI" id="CHEBI:57455"/>
        <dbReference type="ChEBI" id="CHEBI:195366"/>
        <dbReference type="EC" id="3.5.4.9"/>
    </reaction>
</comment>
<proteinExistence type="inferred from homology"/>
<dbReference type="RefSeq" id="WP_157322317.1">
    <property type="nucleotide sequence ID" value="NZ_BMFX01000001.1"/>
</dbReference>
<dbReference type="EMBL" id="WRPM01000038">
    <property type="protein sequence ID" value="MVT25912.1"/>
    <property type="molecule type" value="Genomic_DNA"/>
</dbReference>
<evidence type="ECO:0000259" key="14">
    <source>
        <dbReference type="Pfam" id="PF02882"/>
    </source>
</evidence>
<dbReference type="Gene3D" id="3.40.50.10860">
    <property type="entry name" value="Leucine Dehydrogenase, chain A, domain 1"/>
    <property type="match status" value="1"/>
</dbReference>
<name>A0A7K1UHP8_9MICC</name>
<dbReference type="InterPro" id="IPR036291">
    <property type="entry name" value="NAD(P)-bd_dom_sf"/>
</dbReference>
<comment type="function">
    <text evidence="12">Catalyzes the oxidation of 5,10-methylenetetrahydrofolate to 5,10-methenyltetrahydrofolate and then the hydrolysis of 5,10-methenyltetrahydrofolate to 10-formyltetrahydrofolate.</text>
</comment>
<feature type="binding site" evidence="12">
    <location>
        <begin position="184"/>
        <end position="186"/>
    </location>
    <ligand>
        <name>NADP(+)</name>
        <dbReference type="ChEBI" id="CHEBI:58349"/>
    </ligand>
</feature>
<keyword evidence="6 12" id="KW-0521">NADP</keyword>
<dbReference type="GO" id="GO:0000105">
    <property type="term" value="P:L-histidine biosynthetic process"/>
    <property type="evidence" value="ECO:0007669"/>
    <property type="project" value="UniProtKB-KW"/>
</dbReference>
<keyword evidence="2 12" id="KW-0554">One-carbon metabolism</keyword>
<dbReference type="InterPro" id="IPR000672">
    <property type="entry name" value="THF_DH/CycHdrlase"/>
</dbReference>
<evidence type="ECO:0000256" key="9">
    <source>
        <dbReference type="ARBA" id="ARBA00023167"/>
    </source>
</evidence>
<dbReference type="Proteomes" id="UP000460157">
    <property type="component" value="Unassembled WGS sequence"/>
</dbReference>
<evidence type="ECO:0000256" key="5">
    <source>
        <dbReference type="ARBA" id="ARBA00022801"/>
    </source>
</evidence>
<dbReference type="GO" id="GO:0005829">
    <property type="term" value="C:cytosol"/>
    <property type="evidence" value="ECO:0007669"/>
    <property type="project" value="TreeGrafter"/>
</dbReference>
<evidence type="ECO:0000256" key="8">
    <source>
        <dbReference type="ARBA" id="ARBA00023102"/>
    </source>
</evidence>
<dbReference type="UniPathway" id="UPA00193"/>
<dbReference type="PRINTS" id="PR00085">
    <property type="entry name" value="THFDHDRGNASE"/>
</dbReference>
<keyword evidence="8 12" id="KW-0368">Histidine biosynthesis</keyword>
<dbReference type="Pfam" id="PF00763">
    <property type="entry name" value="THF_DHG_CYH"/>
    <property type="match status" value="1"/>
</dbReference>
<keyword evidence="5 12" id="KW-0378">Hydrolase</keyword>
<feature type="domain" description="Tetrahydrofolate dehydrogenase/cyclohydrolase catalytic" evidence="13">
    <location>
        <begin position="21"/>
        <end position="135"/>
    </location>
</feature>
<keyword evidence="4 12" id="KW-0658">Purine biosynthesis</keyword>
<evidence type="ECO:0000256" key="10">
    <source>
        <dbReference type="ARBA" id="ARBA00023268"/>
    </source>
</evidence>
<keyword evidence="7 12" id="KW-0560">Oxidoreductase</keyword>
<accession>A0A7K1UHP8</accession>
<evidence type="ECO:0000256" key="6">
    <source>
        <dbReference type="ARBA" id="ARBA00022857"/>
    </source>
</evidence>
<evidence type="ECO:0000256" key="7">
    <source>
        <dbReference type="ARBA" id="ARBA00023002"/>
    </source>
</evidence>
<dbReference type="InterPro" id="IPR046346">
    <property type="entry name" value="Aminoacid_DH-like_N_sf"/>
</dbReference>
<gene>
    <name evidence="12" type="primary">folD</name>
    <name evidence="15" type="ORF">GNZ21_05985</name>
</gene>
<dbReference type="GO" id="GO:0009086">
    <property type="term" value="P:methionine biosynthetic process"/>
    <property type="evidence" value="ECO:0007669"/>
    <property type="project" value="UniProtKB-KW"/>
</dbReference>
<dbReference type="InterPro" id="IPR020630">
    <property type="entry name" value="THF_DH/CycHdrlase_cat_dom"/>
</dbReference>
<evidence type="ECO:0000313" key="15">
    <source>
        <dbReference type="EMBL" id="MVT25912.1"/>
    </source>
</evidence>
<comment type="caution">
    <text evidence="12">Lacks conserved residue(s) required for the propagation of feature annotation.</text>
</comment>
<evidence type="ECO:0000313" key="16">
    <source>
        <dbReference type="Proteomes" id="UP000460157"/>
    </source>
</evidence>
<dbReference type="FunFam" id="3.40.50.10860:FF:000001">
    <property type="entry name" value="Bifunctional protein FolD"/>
    <property type="match status" value="1"/>
</dbReference>
<comment type="subunit">
    <text evidence="12">Homodimer.</text>
</comment>
<dbReference type="HAMAP" id="MF_01576">
    <property type="entry name" value="THF_DHG_CYH"/>
    <property type="match status" value="1"/>
</dbReference>
<feature type="domain" description="Tetrahydrofolate dehydrogenase/cyclohydrolase NAD(P)-binding" evidence="14">
    <location>
        <begin position="158"/>
        <end position="307"/>
    </location>
</feature>
<comment type="caution">
    <text evidence="15">The sequence shown here is derived from an EMBL/GenBank/DDBJ whole genome shotgun (WGS) entry which is preliminary data.</text>
</comment>
<dbReference type="GO" id="GO:0004477">
    <property type="term" value="F:methenyltetrahydrofolate cyclohydrolase activity"/>
    <property type="evidence" value="ECO:0007669"/>
    <property type="project" value="UniProtKB-UniRule"/>
</dbReference>
<evidence type="ECO:0000256" key="12">
    <source>
        <dbReference type="HAMAP-Rule" id="MF_01576"/>
    </source>
</evidence>
<feature type="binding site" evidence="12">
    <location>
        <position position="252"/>
    </location>
    <ligand>
        <name>NADP(+)</name>
        <dbReference type="ChEBI" id="CHEBI:58349"/>
    </ligand>
</feature>
<keyword evidence="16" id="KW-1185">Reference proteome</keyword>
<keyword evidence="3 12" id="KW-0028">Amino-acid biosynthesis</keyword>
<dbReference type="SUPFAM" id="SSF53223">
    <property type="entry name" value="Aminoacid dehydrogenase-like, N-terminal domain"/>
    <property type="match status" value="1"/>
</dbReference>
<keyword evidence="10 12" id="KW-0511">Multifunctional enzyme</keyword>
<dbReference type="AlphaFoldDB" id="A0A7K1UHP8"/>
<evidence type="ECO:0000256" key="1">
    <source>
        <dbReference type="ARBA" id="ARBA00004777"/>
    </source>
</evidence>
<dbReference type="GO" id="GO:0004488">
    <property type="term" value="F:methylenetetrahydrofolate dehydrogenase (NADP+) activity"/>
    <property type="evidence" value="ECO:0007669"/>
    <property type="project" value="UniProtKB-UniRule"/>
</dbReference>
<comment type="catalytic activity">
    <reaction evidence="12">
        <text>(6R)-5,10-methylene-5,6,7,8-tetrahydrofolate + NADP(+) = (6R)-5,10-methenyltetrahydrofolate + NADPH</text>
        <dbReference type="Rhea" id="RHEA:22812"/>
        <dbReference type="ChEBI" id="CHEBI:15636"/>
        <dbReference type="ChEBI" id="CHEBI:57455"/>
        <dbReference type="ChEBI" id="CHEBI:57783"/>
        <dbReference type="ChEBI" id="CHEBI:58349"/>
        <dbReference type="EC" id="1.5.1.5"/>
    </reaction>
</comment>
<dbReference type="GO" id="GO:0006164">
    <property type="term" value="P:purine nucleotide biosynthetic process"/>
    <property type="evidence" value="ECO:0007669"/>
    <property type="project" value="UniProtKB-KW"/>
</dbReference>
<evidence type="ECO:0000256" key="11">
    <source>
        <dbReference type="ARBA" id="ARBA00036357"/>
    </source>
</evidence>
<organism evidence="15 16">
    <name type="scientific">Nesterenkonia alkaliphila</name>
    <dbReference type="NCBI Taxonomy" id="1463631"/>
    <lineage>
        <taxon>Bacteria</taxon>
        <taxon>Bacillati</taxon>
        <taxon>Actinomycetota</taxon>
        <taxon>Actinomycetes</taxon>
        <taxon>Micrococcales</taxon>
        <taxon>Micrococcaceae</taxon>
        <taxon>Nesterenkonia</taxon>
    </lineage>
</organism>
<dbReference type="EC" id="1.5.1.5" evidence="12"/>
<evidence type="ECO:0000259" key="13">
    <source>
        <dbReference type="Pfam" id="PF00763"/>
    </source>
</evidence>
<dbReference type="OrthoDB" id="9803580at2"/>
<protein>
    <recommendedName>
        <fullName evidence="12">Bifunctional protein FolD</fullName>
    </recommendedName>
    <domain>
        <recommendedName>
            <fullName evidence="12">Methylenetetrahydrofolate dehydrogenase</fullName>
            <ecNumber evidence="12">1.5.1.5</ecNumber>
        </recommendedName>
    </domain>
    <domain>
        <recommendedName>
            <fullName evidence="12">Methenyltetrahydrofolate cyclohydrolase</fullName>
            <ecNumber evidence="12">3.5.4.9</ecNumber>
        </recommendedName>
    </domain>
</protein>
<evidence type="ECO:0000256" key="4">
    <source>
        <dbReference type="ARBA" id="ARBA00022755"/>
    </source>
</evidence>
<dbReference type="GO" id="GO:0035999">
    <property type="term" value="P:tetrahydrofolate interconversion"/>
    <property type="evidence" value="ECO:0007669"/>
    <property type="project" value="UniProtKB-UniRule"/>
</dbReference>
<dbReference type="Pfam" id="PF02882">
    <property type="entry name" value="THF_DHG_CYH_C"/>
    <property type="match status" value="1"/>
</dbReference>
<dbReference type="EC" id="3.5.4.9" evidence="12"/>
<comment type="similarity">
    <text evidence="12">Belongs to the tetrahydrofolate dehydrogenase/cyclohydrolase family.</text>
</comment>
<sequence length="310" mass="32772">MPAQNDTAQHSTTQHSTAQILDGRATAKAIKTDLAERVAALRSRGITPGLGTVLVGSDPASQSYVAGKHRDCKQVGIESIQVELPEDVSEEELLAELQRLNNDDACTGYIVQLPLPAHLDQQKVLEAIDPDKDADGLHPMNLGRLVAGVNEELTSPLPCTPKGCVDLLAHYGIDLKGKHVVVVGRGVTIGRPIGLLLTRRAVNATVTLCHTGTEDLARHLGEADVVVGAAGVKHMIDPADLKDGVIALDVGVTREPNPERPGKFITYGDFGPGIEAKASWYSPNPGGVGPMTRVELLQNVVLSAERAAAD</sequence>
<dbReference type="InterPro" id="IPR020631">
    <property type="entry name" value="THF_DH/CycHdrlase_NAD-bd_dom"/>
</dbReference>
<evidence type="ECO:0000256" key="2">
    <source>
        <dbReference type="ARBA" id="ARBA00022563"/>
    </source>
</evidence>
<dbReference type="PANTHER" id="PTHR48099:SF5">
    <property type="entry name" value="C-1-TETRAHYDROFOLATE SYNTHASE, CYTOPLASMIC"/>
    <property type="match status" value="1"/>
</dbReference>
<evidence type="ECO:0000256" key="3">
    <source>
        <dbReference type="ARBA" id="ARBA00022605"/>
    </source>
</evidence>
<dbReference type="Gene3D" id="3.40.50.720">
    <property type="entry name" value="NAD(P)-binding Rossmann-like Domain"/>
    <property type="match status" value="1"/>
</dbReference>